<proteinExistence type="predicted"/>
<keyword evidence="1" id="KW-1133">Transmembrane helix</keyword>
<feature type="transmembrane region" description="Helical" evidence="1">
    <location>
        <begin position="6"/>
        <end position="31"/>
    </location>
</feature>
<dbReference type="AlphaFoldDB" id="A0AA39HWR2"/>
<accession>A0AA39HWR2</accession>
<sequence length="318" mass="35394">MNSSVFLPPAVTFLICVPSTLVSFLSVSVLFRSFPANERSITLFSYLCCSLIYGVLLLLNSAVLILLQIQAIIILDPVVLQLIVHIPFICENLFVTASAALAVERVLKLTLPNKDYGFRISTILWSIVITSASAVLVLNSVLDFESRSVFMMAASYFFVPPFFLGELPFVALYTYRRFRRNVVINNLQQKRRALHNNVVLVQVTLQFLFCVLPNVLRWFGVIQRYRHYLLSVFAFHVLLSSPAPSTPTSVITSVLCEGTEDNKSRLFVACGDLIQIGFSIMFPVVNVNVRVRACHCAGSASCITDGLAKMRGLARLVS</sequence>
<evidence type="ECO:0000313" key="2">
    <source>
        <dbReference type="EMBL" id="KAK0412860.1"/>
    </source>
</evidence>
<evidence type="ECO:0000313" key="3">
    <source>
        <dbReference type="Proteomes" id="UP001175271"/>
    </source>
</evidence>
<keyword evidence="3" id="KW-1185">Reference proteome</keyword>
<dbReference type="EMBL" id="JAUCMV010000003">
    <property type="protein sequence ID" value="KAK0412860.1"/>
    <property type="molecule type" value="Genomic_DNA"/>
</dbReference>
<keyword evidence="1" id="KW-0472">Membrane</keyword>
<feature type="transmembrane region" description="Helical" evidence="1">
    <location>
        <begin position="154"/>
        <end position="175"/>
    </location>
</feature>
<evidence type="ECO:0000256" key="1">
    <source>
        <dbReference type="SAM" id="Phobius"/>
    </source>
</evidence>
<feature type="transmembrane region" description="Helical" evidence="1">
    <location>
        <begin position="196"/>
        <end position="216"/>
    </location>
</feature>
<comment type="caution">
    <text evidence="2">The sequence shown here is derived from an EMBL/GenBank/DDBJ whole genome shotgun (WGS) entry which is preliminary data.</text>
</comment>
<reference evidence="2" key="1">
    <citation type="submission" date="2023-06" db="EMBL/GenBank/DDBJ databases">
        <title>Genomic analysis of the entomopathogenic nematode Steinernema hermaphroditum.</title>
        <authorList>
            <person name="Schwarz E.M."/>
            <person name="Heppert J.K."/>
            <person name="Baniya A."/>
            <person name="Schwartz H.T."/>
            <person name="Tan C.-H."/>
            <person name="Antoshechkin I."/>
            <person name="Sternberg P.W."/>
            <person name="Goodrich-Blair H."/>
            <person name="Dillman A.R."/>
        </authorList>
    </citation>
    <scope>NUCLEOTIDE SEQUENCE</scope>
    <source>
        <strain evidence="2">PS9179</strain>
        <tissue evidence="2">Whole animal</tissue>
    </source>
</reference>
<feature type="transmembrane region" description="Helical" evidence="1">
    <location>
        <begin position="123"/>
        <end position="142"/>
    </location>
</feature>
<feature type="transmembrane region" description="Helical" evidence="1">
    <location>
        <begin position="43"/>
        <end position="67"/>
    </location>
</feature>
<gene>
    <name evidence="2" type="ORF">QR680_006452</name>
</gene>
<protein>
    <submittedName>
        <fullName evidence="2">Uncharacterized protein</fullName>
    </submittedName>
</protein>
<name>A0AA39HWR2_9BILA</name>
<feature type="transmembrane region" description="Helical" evidence="1">
    <location>
        <begin position="79"/>
        <end position="103"/>
    </location>
</feature>
<dbReference type="Proteomes" id="UP001175271">
    <property type="component" value="Unassembled WGS sequence"/>
</dbReference>
<keyword evidence="1" id="KW-0812">Transmembrane</keyword>
<organism evidence="2 3">
    <name type="scientific">Steinernema hermaphroditum</name>
    <dbReference type="NCBI Taxonomy" id="289476"/>
    <lineage>
        <taxon>Eukaryota</taxon>
        <taxon>Metazoa</taxon>
        <taxon>Ecdysozoa</taxon>
        <taxon>Nematoda</taxon>
        <taxon>Chromadorea</taxon>
        <taxon>Rhabditida</taxon>
        <taxon>Tylenchina</taxon>
        <taxon>Panagrolaimomorpha</taxon>
        <taxon>Strongyloidoidea</taxon>
        <taxon>Steinernematidae</taxon>
        <taxon>Steinernema</taxon>
    </lineage>
</organism>